<comment type="caution">
    <text evidence="2">The sequence shown here is derived from an EMBL/GenBank/DDBJ whole genome shotgun (WGS) entry which is preliminary data.</text>
</comment>
<accession>A0A8J5ZL73</accession>
<dbReference type="EMBL" id="JAHUZN010000006">
    <property type="protein sequence ID" value="KAG8491089.1"/>
    <property type="molecule type" value="Genomic_DNA"/>
</dbReference>
<evidence type="ECO:0000313" key="3">
    <source>
        <dbReference type="Proteomes" id="UP000701853"/>
    </source>
</evidence>
<gene>
    <name evidence="2" type="ORF">CXB51_014255</name>
</gene>
<dbReference type="PANTHER" id="PTHR11439">
    <property type="entry name" value="GAG-POL-RELATED RETROTRANSPOSON"/>
    <property type="match status" value="1"/>
</dbReference>
<dbReference type="AlphaFoldDB" id="A0A8J5ZL73"/>
<protein>
    <recommendedName>
        <fullName evidence="1">Reverse transcriptase Ty1/copia-type domain-containing protein</fullName>
    </recommendedName>
</protein>
<dbReference type="OrthoDB" id="1193898at2759"/>
<sequence>MERKPHHIVKVGLTLFAQPIYLCDSGGMPSHVRSQHKRYQCLTSDGKVFISRHIVFNEHRFLHLDQPLSTSPTSEHVSTYIPIVQPVSSSPALSDGCSTNFPVMSFSSIPYNLDRSLLLLPLHLRHLVIYLSDGYGSKAGIFKPKVLAIKGSECEPCTIDEAFAHEEWKATAQAKYDTLIRNRTWELVSIPPGKKTIGCKWLFKVKRNLNGTVASRKGCLVVKGCSLVPICDSRETFSPVVRPATIQTIMSIAVSKHWQLQQVDVKNAFLNSNLTEERKYVLDLLVRCSLTNAKAVHTPMVSSFTLSKHDGRLFNDPVEYRSLAQVVSRSTVEAEYRGLATAASDATWIISLLQELNFCSVDIPTIWCDNSGAVAVAANPILHFKFKHVELDLFFVREKVAAGSLLVGEVPACDQVVDILTKPWSASLFSRFRNLFRVLEVQKVQ</sequence>
<feature type="domain" description="Reverse transcriptase Ty1/copia-type" evidence="1">
    <location>
        <begin position="182"/>
        <end position="281"/>
    </location>
</feature>
<keyword evidence="3" id="KW-1185">Reference proteome</keyword>
<evidence type="ECO:0000259" key="1">
    <source>
        <dbReference type="Pfam" id="PF07727"/>
    </source>
</evidence>
<proteinExistence type="predicted"/>
<dbReference type="InterPro" id="IPR013103">
    <property type="entry name" value="RVT_2"/>
</dbReference>
<dbReference type="Proteomes" id="UP000701853">
    <property type="component" value="Chromosome 6"/>
</dbReference>
<evidence type="ECO:0000313" key="2">
    <source>
        <dbReference type="EMBL" id="KAG8491089.1"/>
    </source>
</evidence>
<organism evidence="2 3">
    <name type="scientific">Gossypium anomalum</name>
    <dbReference type="NCBI Taxonomy" id="47600"/>
    <lineage>
        <taxon>Eukaryota</taxon>
        <taxon>Viridiplantae</taxon>
        <taxon>Streptophyta</taxon>
        <taxon>Embryophyta</taxon>
        <taxon>Tracheophyta</taxon>
        <taxon>Spermatophyta</taxon>
        <taxon>Magnoliopsida</taxon>
        <taxon>eudicotyledons</taxon>
        <taxon>Gunneridae</taxon>
        <taxon>Pentapetalae</taxon>
        <taxon>rosids</taxon>
        <taxon>malvids</taxon>
        <taxon>Malvales</taxon>
        <taxon>Malvaceae</taxon>
        <taxon>Malvoideae</taxon>
        <taxon>Gossypium</taxon>
    </lineage>
</organism>
<dbReference type="PANTHER" id="PTHR11439:SF467">
    <property type="entry name" value="INTEGRASE CATALYTIC DOMAIN-CONTAINING PROTEIN"/>
    <property type="match status" value="1"/>
</dbReference>
<name>A0A8J5ZL73_9ROSI</name>
<dbReference type="Pfam" id="PF07727">
    <property type="entry name" value="RVT_2"/>
    <property type="match status" value="1"/>
</dbReference>
<dbReference type="CDD" id="cd09272">
    <property type="entry name" value="RNase_HI_RT_Ty1"/>
    <property type="match status" value="1"/>
</dbReference>
<reference evidence="2 3" key="1">
    <citation type="journal article" date="2021" name="bioRxiv">
        <title>The Gossypium anomalum genome as a resource for cotton improvement and evolutionary analysis of hybrid incompatibility.</title>
        <authorList>
            <person name="Grover C.E."/>
            <person name="Yuan D."/>
            <person name="Arick M.A."/>
            <person name="Miller E.R."/>
            <person name="Hu G."/>
            <person name="Peterson D.G."/>
            <person name="Wendel J.F."/>
            <person name="Udall J.A."/>
        </authorList>
    </citation>
    <scope>NUCLEOTIDE SEQUENCE [LARGE SCALE GENOMIC DNA]</scope>
    <source>
        <strain evidence="2">JFW-Udall</strain>
        <tissue evidence="2">Leaf</tissue>
    </source>
</reference>